<keyword evidence="16 27" id="KW-0342">GTP-binding</keyword>
<dbReference type="Gene3D" id="3.30.40.10">
    <property type="entry name" value="Zinc/RING finger domain, C3HC4 (zinc finger)"/>
    <property type="match status" value="1"/>
</dbReference>
<dbReference type="SMART" id="SM00175">
    <property type="entry name" value="RAB"/>
    <property type="match status" value="1"/>
</dbReference>
<feature type="binding site" evidence="27">
    <location>
        <begin position="496"/>
        <end position="503"/>
    </location>
    <ligand>
        <name>GTP</name>
        <dbReference type="ChEBI" id="CHEBI:37565"/>
    </ligand>
</feature>
<gene>
    <name evidence="33" type="primary">TRIM23</name>
</gene>
<evidence type="ECO:0000256" key="21">
    <source>
        <dbReference type="ARBA" id="ARBA00062428"/>
    </source>
</evidence>
<dbReference type="Pfam" id="PF00025">
    <property type="entry name" value="Arf"/>
    <property type="match status" value="1"/>
</dbReference>
<evidence type="ECO:0000256" key="28">
    <source>
        <dbReference type="PIRSR" id="PIRSR606689-2"/>
    </source>
</evidence>
<dbReference type="GO" id="GO:0061630">
    <property type="term" value="F:ubiquitin protein ligase activity"/>
    <property type="evidence" value="ECO:0007669"/>
    <property type="project" value="UniProtKB-EC"/>
</dbReference>
<dbReference type="InterPro" id="IPR017907">
    <property type="entry name" value="Znf_RING_CS"/>
</dbReference>
<evidence type="ECO:0000256" key="11">
    <source>
        <dbReference type="ARBA" id="ARBA00022771"/>
    </source>
</evidence>
<dbReference type="InterPro" id="IPR027370">
    <property type="entry name" value="Znf-RING_euk"/>
</dbReference>
<comment type="similarity">
    <text evidence="20">In the C-terminal section; belongs to the small GTPase superfamily. Arf family.</text>
</comment>
<keyword evidence="11 29" id="KW-0863">Zinc-finger</keyword>
<dbReference type="SUPFAM" id="SSF57845">
    <property type="entry name" value="B-box zinc-binding domain"/>
    <property type="match status" value="1"/>
</dbReference>
<evidence type="ECO:0000313" key="34">
    <source>
        <dbReference type="Proteomes" id="UP000694387"/>
    </source>
</evidence>
<dbReference type="CDD" id="cd19773">
    <property type="entry name" value="Bbox2_TRIM23_C-IX_rpt1"/>
    <property type="match status" value="1"/>
</dbReference>
<dbReference type="Proteomes" id="UP000694387">
    <property type="component" value="Chromosome 1"/>
</dbReference>
<keyword evidence="9 28" id="KW-0479">Metal-binding</keyword>
<comment type="catalytic activity">
    <reaction evidence="1">
        <text>S-ubiquitinyl-[E2 ubiquitin-conjugating enzyme]-L-cysteine + [acceptor protein]-L-lysine = [E2 ubiquitin-conjugating enzyme]-L-cysteine + N(6)-ubiquitinyl-[acceptor protein]-L-lysine.</text>
        <dbReference type="EC" id="2.3.2.27"/>
    </reaction>
</comment>
<evidence type="ECO:0000256" key="17">
    <source>
        <dbReference type="ARBA" id="ARBA00023136"/>
    </source>
</evidence>
<dbReference type="FunFam" id="3.30.160.60:FF:000440">
    <property type="entry name" value="E3 ubiquitin-protein ligase TRIM23"/>
    <property type="match status" value="1"/>
</dbReference>
<dbReference type="PROSITE" id="PS50119">
    <property type="entry name" value="ZF_BBOX"/>
    <property type="match status" value="1"/>
</dbReference>
<dbReference type="PROSITE" id="PS50157">
    <property type="entry name" value="ZINC_FINGER_C2H2_2"/>
    <property type="match status" value="1"/>
</dbReference>
<feature type="binding site" evidence="27">
    <location>
        <position position="542"/>
    </location>
    <ligand>
        <name>GTP</name>
        <dbReference type="ChEBI" id="CHEBI:37565"/>
    </ligand>
</feature>
<evidence type="ECO:0000256" key="18">
    <source>
        <dbReference type="ARBA" id="ARBA00023228"/>
    </source>
</evidence>
<evidence type="ECO:0000256" key="29">
    <source>
        <dbReference type="PROSITE-ProRule" id="PRU00024"/>
    </source>
</evidence>
<dbReference type="Ensembl" id="ENSEAST00005039010.1">
    <property type="protein sequence ID" value="ENSEASP00005052860.1"/>
    <property type="gene ID" value="ENSEASG00005006866.2"/>
</dbReference>
<evidence type="ECO:0000256" key="5">
    <source>
        <dbReference type="ARBA" id="ARBA00004906"/>
    </source>
</evidence>
<feature type="domain" description="RING-type" evidence="30">
    <location>
        <begin position="116"/>
        <end position="161"/>
    </location>
</feature>
<dbReference type="EC" id="2.3.2.27" evidence="6"/>
<evidence type="ECO:0000256" key="15">
    <source>
        <dbReference type="ARBA" id="ARBA00023054"/>
    </source>
</evidence>
<feature type="domain" description="B box-type" evidence="31">
    <location>
        <begin position="207"/>
        <end position="253"/>
    </location>
</feature>
<dbReference type="Pfam" id="PF00643">
    <property type="entry name" value="zf-B_box"/>
    <property type="match status" value="1"/>
</dbReference>
<keyword evidence="34" id="KW-1185">Reference proteome</keyword>
<dbReference type="InterPro" id="IPR013083">
    <property type="entry name" value="Znf_RING/FYVE/PHD"/>
</dbReference>
<comment type="subunit">
    <text evidence="21">Homodimer. Interacts with PSCD1. Interacts with UBE2D2. Interacts with TBK1 (via N-terminal kinase domain) and p62/SQSTM1.</text>
</comment>
<accession>A0A9L0JUP2</accession>
<evidence type="ECO:0000256" key="14">
    <source>
        <dbReference type="ARBA" id="ARBA00023034"/>
    </source>
</evidence>
<keyword evidence="17" id="KW-0472">Membrane</keyword>
<dbReference type="GO" id="GO:0000139">
    <property type="term" value="C:Golgi membrane"/>
    <property type="evidence" value="ECO:0007669"/>
    <property type="project" value="UniProtKB-SubCell"/>
</dbReference>
<dbReference type="SUPFAM" id="SSF57850">
    <property type="entry name" value="RING/U-box"/>
    <property type="match status" value="1"/>
</dbReference>
<dbReference type="FunFam" id="3.30.40.10:FF:000130">
    <property type="entry name" value="E3 ubiquitin-protein ligase TRIM23"/>
    <property type="match status" value="1"/>
</dbReference>
<dbReference type="SMART" id="SM00177">
    <property type="entry name" value="ARF"/>
    <property type="match status" value="1"/>
</dbReference>
<dbReference type="SMART" id="SM00178">
    <property type="entry name" value="SAR"/>
    <property type="match status" value="1"/>
</dbReference>
<dbReference type="AlphaFoldDB" id="A0A9L0JUP2"/>
<feature type="binding site" evidence="28">
    <location>
        <position position="520"/>
    </location>
    <ligand>
        <name>Mg(2+)</name>
        <dbReference type="ChEBI" id="CHEBI:18420"/>
    </ligand>
</feature>
<keyword evidence="18" id="KW-0458">Lysosome</keyword>
<evidence type="ECO:0000256" key="12">
    <source>
        <dbReference type="ARBA" id="ARBA00022786"/>
    </source>
</evidence>
<feature type="binding site" evidence="27">
    <location>
        <begin position="598"/>
        <end position="601"/>
    </location>
    <ligand>
        <name>GTP</name>
        <dbReference type="ChEBI" id="CHEBI:37565"/>
    </ligand>
</feature>
<dbReference type="CDD" id="cd04158">
    <property type="entry name" value="ARD1"/>
    <property type="match status" value="1"/>
</dbReference>
<name>A0A9L0JUP2_EQUAS</name>
<reference evidence="33 34" key="1">
    <citation type="journal article" date="2020" name="Nat. Commun.">
        <title>Donkey genomes provide new insights into domestication and selection for coat color.</title>
        <authorList>
            <person name="Wang"/>
            <person name="C."/>
            <person name="Li"/>
            <person name="H."/>
            <person name="Guo"/>
            <person name="Y."/>
            <person name="Huang"/>
            <person name="J."/>
            <person name="Sun"/>
            <person name="Y."/>
            <person name="Min"/>
            <person name="J."/>
            <person name="Wang"/>
            <person name="J."/>
            <person name="Fang"/>
            <person name="X."/>
            <person name="Zhao"/>
            <person name="Z."/>
            <person name="Wang"/>
            <person name="S."/>
            <person name="Zhang"/>
            <person name="Y."/>
            <person name="Liu"/>
            <person name="Q."/>
            <person name="Jiang"/>
            <person name="Q."/>
            <person name="Wang"/>
            <person name="X."/>
            <person name="Guo"/>
            <person name="Y."/>
            <person name="Yang"/>
            <person name="C."/>
            <person name="Wang"/>
            <person name="Y."/>
            <person name="Tian"/>
            <person name="F."/>
            <person name="Zhuang"/>
            <person name="G."/>
            <person name="Fan"/>
            <person name="Y."/>
            <person name="Gao"/>
            <person name="Q."/>
            <person name="Li"/>
            <person name="Y."/>
            <person name="Ju"/>
            <person name="Z."/>
            <person name="Li"/>
            <person name="J."/>
            <person name="Li"/>
            <person name="R."/>
            <person name="Hou"/>
            <person name="M."/>
            <person name="Yang"/>
            <person name="G."/>
            <person name="Liu"/>
            <person name="G."/>
            <person name="Liu"/>
            <person name="W."/>
            <person name="Guo"/>
            <person name="J."/>
            <person name="Pan"/>
            <person name="S."/>
            <person name="Fan"/>
            <person name="G."/>
            <person name="Zhang"/>
            <person name="W."/>
            <person name="Zhang"/>
            <person name="R."/>
            <person name="Yu"/>
            <person name="J."/>
            <person name="Zhang"/>
            <person name="X."/>
            <person name="Yin"/>
            <person name="Q."/>
            <person name="Ji"/>
            <person name="C."/>
            <person name="Jin"/>
            <person name="Y."/>
            <person name="Yue"/>
            <person name="G."/>
            <person name="Liu"/>
            <person name="M."/>
            <person name="Xu"/>
            <person name="J."/>
            <person name="Liu"/>
            <person name="S."/>
            <person name="Jordana"/>
            <person name="J."/>
            <person name="Noce"/>
            <person name="A."/>
            <person name="Amills"/>
            <person name="M."/>
            <person name="Wu"/>
            <person name="D.D."/>
            <person name="Li"/>
            <person name="S."/>
            <person name="Zhou"/>
            <person name="X. and Zhong"/>
            <person name="J."/>
        </authorList>
    </citation>
    <scope>NUCLEOTIDE SEQUENCE [LARGE SCALE GENOMIC DNA]</scope>
</reference>
<evidence type="ECO:0000256" key="9">
    <source>
        <dbReference type="ARBA" id="ARBA00022723"/>
    </source>
</evidence>
<dbReference type="GO" id="GO:0003924">
    <property type="term" value="F:GTPase activity"/>
    <property type="evidence" value="ECO:0007669"/>
    <property type="project" value="Ensembl"/>
</dbReference>
<dbReference type="SMART" id="SM00336">
    <property type="entry name" value="BBOX"/>
    <property type="match status" value="2"/>
</dbReference>
<dbReference type="GO" id="GO:0042802">
    <property type="term" value="F:identical protein binding"/>
    <property type="evidence" value="ECO:0007669"/>
    <property type="project" value="Ensembl"/>
</dbReference>
<keyword evidence="7" id="KW-0963">Cytoplasm</keyword>
<dbReference type="GeneTree" id="ENSGT00940000158562"/>
<keyword evidence="14" id="KW-0333">Golgi apparatus</keyword>
<evidence type="ECO:0000259" key="31">
    <source>
        <dbReference type="PROSITE" id="PS50119"/>
    </source>
</evidence>
<dbReference type="InterPro" id="IPR006689">
    <property type="entry name" value="Small_GTPase_ARF/SAR"/>
</dbReference>
<keyword evidence="8" id="KW-0808">Transferase</keyword>
<dbReference type="SMART" id="SM00502">
    <property type="entry name" value="BBC"/>
    <property type="match status" value="1"/>
</dbReference>
<dbReference type="GO" id="GO:0005634">
    <property type="term" value="C:nucleus"/>
    <property type="evidence" value="ECO:0007669"/>
    <property type="project" value="Ensembl"/>
</dbReference>
<evidence type="ECO:0000256" key="13">
    <source>
        <dbReference type="ARBA" id="ARBA00022833"/>
    </source>
</evidence>
<evidence type="ECO:0000256" key="2">
    <source>
        <dbReference type="ARBA" id="ARBA00004394"/>
    </source>
</evidence>
<evidence type="ECO:0000256" key="10">
    <source>
        <dbReference type="ARBA" id="ARBA00022741"/>
    </source>
</evidence>
<evidence type="ECO:0000256" key="19">
    <source>
        <dbReference type="ARBA" id="ARBA00057906"/>
    </source>
</evidence>
<dbReference type="Gene3D" id="3.30.160.60">
    <property type="entry name" value="Classic Zinc Finger"/>
    <property type="match status" value="1"/>
</dbReference>
<evidence type="ECO:0000256" key="3">
    <source>
        <dbReference type="ARBA" id="ARBA00004496"/>
    </source>
</evidence>
<dbReference type="InterPro" id="IPR024156">
    <property type="entry name" value="Small_GTPase_ARF"/>
</dbReference>
<dbReference type="SUPFAM" id="SSF52540">
    <property type="entry name" value="P-loop containing nucleoside triphosphate hydrolases"/>
    <property type="match status" value="1"/>
</dbReference>
<keyword evidence="28" id="KW-0460">Magnesium</keyword>
<feature type="binding site" evidence="28">
    <location>
        <position position="503"/>
    </location>
    <ligand>
        <name>Mg(2+)</name>
        <dbReference type="ChEBI" id="CHEBI:18420"/>
    </ligand>
</feature>
<dbReference type="SMART" id="SM00184">
    <property type="entry name" value="RING"/>
    <property type="match status" value="1"/>
</dbReference>
<dbReference type="CDD" id="cd16645">
    <property type="entry name" value="mRING-HC-C3HC3D_TRIM23_C-IX"/>
    <property type="match status" value="1"/>
</dbReference>
<dbReference type="GO" id="GO:0008270">
    <property type="term" value="F:zinc ion binding"/>
    <property type="evidence" value="ECO:0007669"/>
    <property type="project" value="UniProtKB-KW"/>
</dbReference>
<protein>
    <recommendedName>
        <fullName evidence="22">E3 ubiquitin-protein ligase TRIM23</fullName>
        <ecNumber evidence="6">2.3.2.27</ecNumber>
    </recommendedName>
    <alternativeName>
        <fullName evidence="26">ADP-ribosylation factor domain-containing protein 1</fullName>
    </alternativeName>
    <alternativeName>
        <fullName evidence="25">GTP-binding protein ARD-1</fullName>
    </alternativeName>
    <alternativeName>
        <fullName evidence="23">RING-type E3 ubiquitin transferase TRIM23</fullName>
    </alternativeName>
    <alternativeName>
        <fullName evidence="24">Tripartite motif-containing protein 23</fullName>
    </alternativeName>
</protein>
<keyword evidence="13" id="KW-0862">Zinc</keyword>
<dbReference type="InterPro" id="IPR001841">
    <property type="entry name" value="Znf_RING"/>
</dbReference>
<dbReference type="PROSITE" id="PS51417">
    <property type="entry name" value="ARF"/>
    <property type="match status" value="1"/>
</dbReference>
<evidence type="ECO:0000256" key="23">
    <source>
        <dbReference type="ARBA" id="ARBA00075959"/>
    </source>
</evidence>
<dbReference type="CDD" id="cd19774">
    <property type="entry name" value="Bbox2_TRIM23_C-IX_rpt2"/>
    <property type="match status" value="1"/>
</dbReference>
<reference evidence="33" key="3">
    <citation type="submission" date="2025-09" db="UniProtKB">
        <authorList>
            <consortium name="Ensembl"/>
        </authorList>
    </citation>
    <scope>IDENTIFICATION</scope>
</reference>
<evidence type="ECO:0000259" key="32">
    <source>
        <dbReference type="PROSITE" id="PS50157"/>
    </source>
</evidence>
<evidence type="ECO:0000256" key="20">
    <source>
        <dbReference type="ARBA" id="ARBA00061142"/>
    </source>
</evidence>
<evidence type="ECO:0000256" key="6">
    <source>
        <dbReference type="ARBA" id="ARBA00012483"/>
    </source>
</evidence>
<evidence type="ECO:0000256" key="8">
    <source>
        <dbReference type="ARBA" id="ARBA00022679"/>
    </source>
</evidence>
<comment type="pathway">
    <text evidence="5">Protein modification; protein ubiquitination.</text>
</comment>
<comment type="function">
    <text evidence="19">Acts as an E3 ubiquitin-protein ligase. Plays an essential role in autophagy activation during viral infection. Mechanistically, activates TANK-binding kinase 1/TBK1 by facilitating its dimerization and ability to phosphorylate the selective autophagy receptor SQSTM1. In order to achieve this function, TRIM23 mediates 'Lys-27'-linked auto-ubiquitination of its ADP-ribosylation factor (ARF) domain to induce its GTPase activity and its recruitment to autophagosomes.</text>
</comment>
<evidence type="ECO:0000256" key="1">
    <source>
        <dbReference type="ARBA" id="ARBA00000900"/>
    </source>
</evidence>
<dbReference type="GO" id="GO:0019003">
    <property type="term" value="F:GDP binding"/>
    <property type="evidence" value="ECO:0007669"/>
    <property type="project" value="Ensembl"/>
</dbReference>
<dbReference type="InterPro" id="IPR027417">
    <property type="entry name" value="P-loop_NTPase"/>
</dbReference>
<dbReference type="GO" id="GO:0005765">
    <property type="term" value="C:lysosomal membrane"/>
    <property type="evidence" value="ECO:0007669"/>
    <property type="project" value="UniProtKB-SubCell"/>
</dbReference>
<evidence type="ECO:0000259" key="30">
    <source>
        <dbReference type="PROSITE" id="PS50089"/>
    </source>
</evidence>
<dbReference type="GO" id="GO:0016567">
    <property type="term" value="P:protein ubiquitination"/>
    <property type="evidence" value="ECO:0007669"/>
    <property type="project" value="Ensembl"/>
</dbReference>
<comment type="subcellular location">
    <subcellularLocation>
        <location evidence="3">Cytoplasm</location>
    </subcellularLocation>
    <subcellularLocation>
        <location evidence="2">Golgi apparatus membrane</location>
    </subcellularLocation>
    <subcellularLocation>
        <location evidence="4">Lysosome membrane</location>
    </subcellularLocation>
</comment>
<dbReference type="GO" id="GO:0005525">
    <property type="term" value="F:GTP binding"/>
    <property type="evidence" value="ECO:0007669"/>
    <property type="project" value="UniProtKB-KW"/>
</dbReference>
<evidence type="ECO:0000256" key="27">
    <source>
        <dbReference type="PIRSR" id="PIRSR606689-1"/>
    </source>
</evidence>
<dbReference type="InterPro" id="IPR003649">
    <property type="entry name" value="Bbox_C"/>
</dbReference>
<organism evidence="33 34">
    <name type="scientific">Equus asinus</name>
    <name type="common">Donkey</name>
    <name type="synonym">Equus africanus asinus</name>
    <dbReference type="NCBI Taxonomy" id="9793"/>
    <lineage>
        <taxon>Eukaryota</taxon>
        <taxon>Metazoa</taxon>
        <taxon>Chordata</taxon>
        <taxon>Craniata</taxon>
        <taxon>Vertebrata</taxon>
        <taxon>Euteleostomi</taxon>
        <taxon>Mammalia</taxon>
        <taxon>Eutheria</taxon>
        <taxon>Laurasiatheria</taxon>
        <taxon>Perissodactyla</taxon>
        <taxon>Equidae</taxon>
        <taxon>Equus</taxon>
    </lineage>
</organism>
<dbReference type="GO" id="GO:0010508">
    <property type="term" value="P:positive regulation of autophagy"/>
    <property type="evidence" value="ECO:0007669"/>
    <property type="project" value="Ensembl"/>
</dbReference>
<reference evidence="33" key="2">
    <citation type="submission" date="2025-08" db="UniProtKB">
        <authorList>
            <consortium name="Ensembl"/>
        </authorList>
    </citation>
    <scope>IDENTIFICATION</scope>
</reference>
<dbReference type="InterPro" id="IPR000315">
    <property type="entry name" value="Znf_B-box"/>
</dbReference>
<dbReference type="PROSITE" id="PS50089">
    <property type="entry name" value="ZF_RING_2"/>
    <property type="match status" value="1"/>
</dbReference>
<keyword evidence="15" id="KW-0175">Coiled coil</keyword>
<evidence type="ECO:0000256" key="24">
    <source>
        <dbReference type="ARBA" id="ARBA00076802"/>
    </source>
</evidence>
<dbReference type="PANTHER" id="PTHR11711">
    <property type="entry name" value="ADP RIBOSYLATION FACTOR-RELATED"/>
    <property type="match status" value="1"/>
</dbReference>
<evidence type="ECO:0000256" key="25">
    <source>
        <dbReference type="ARBA" id="ARBA00079668"/>
    </source>
</evidence>
<keyword evidence="12" id="KW-0833">Ubl conjugation pathway</keyword>
<evidence type="ECO:0000256" key="4">
    <source>
        <dbReference type="ARBA" id="ARBA00004656"/>
    </source>
</evidence>
<dbReference type="NCBIfam" id="TIGR00231">
    <property type="entry name" value="small_GTP"/>
    <property type="match status" value="1"/>
</dbReference>
<evidence type="ECO:0000256" key="16">
    <source>
        <dbReference type="ARBA" id="ARBA00023134"/>
    </source>
</evidence>
<dbReference type="InterPro" id="IPR013087">
    <property type="entry name" value="Znf_C2H2_type"/>
</dbReference>
<keyword evidence="10 27" id="KW-0547">Nucleotide-binding</keyword>
<dbReference type="FunFam" id="3.40.50.300:FF:000486">
    <property type="entry name" value="E3 ubiquitin-protein ligase TRIM23"/>
    <property type="match status" value="1"/>
</dbReference>
<dbReference type="InterPro" id="IPR005225">
    <property type="entry name" value="Small_GTP-bd"/>
</dbReference>
<evidence type="ECO:0000313" key="33">
    <source>
        <dbReference type="Ensembl" id="ENSEASP00005052860.1"/>
    </source>
</evidence>
<proteinExistence type="inferred from homology"/>
<dbReference type="Pfam" id="PF13445">
    <property type="entry name" value="zf-RING_UBOX"/>
    <property type="match status" value="1"/>
</dbReference>
<sequence length="659" mass="74230">MLGFVVYTKPHCMQGDVVSPRPFRFKIGRRDRNWSGSFTVKLYFCFVPSFFSCLNFILSISCRLLNNNKNTAPCVTLRKQLATGRRRSKEVGRPAPRVVLRLCASGERRGLWVLECGVCEDVFSLQGDKVPRLLLCGHTVCHDCLTRLPLHGRAIRCPFDRQVTDLGDSGVWGLKKNFALLELLERLQNGHIGQYGAAEEAIGISGESIIRCDEDEAHVASVYCTVCATHLCSECSQVTHSTKTLAKHRRVPLADKPHEKTMCSQHQVHAIEFVCLEEGCQTSPLMCCVCKEYGKHQGHKHSVLEPEANQIRASILDMAHCIRTFTEEISDYSRKLVGIVQHIEGGEQIVEDGIAMAHTEHVPGTAENARSCVRAYFSDLHETLCRQEEMALSVVDAHVREKLIWLRQQQEDMTILLSQVSTACLHCEKTLQQDDCRVVLAKQEITRLLETLQKQQQQFTEVADHIQLDASIPVTFTKDNRVHIGPKMEIRVVTLGLDGAGKTTILFKLKQDEFMQPIPTIGFNVETVEYKNLKFTIWDVGGKHKLRPLWKHYYLNTQAVVFVVDSSHRDRVSEAHSELAKLLTEKELRDALLLIFANKQDVAGALSVEEITELLSLHKLCCGRSWYIQGCDARSGMGLYEGLDWLSRQLVAAGVLDVA</sequence>
<evidence type="ECO:0000256" key="22">
    <source>
        <dbReference type="ARBA" id="ARBA00072862"/>
    </source>
</evidence>
<feature type="domain" description="C2H2-type" evidence="32">
    <location>
        <begin position="230"/>
        <end position="257"/>
    </location>
</feature>
<dbReference type="PRINTS" id="PR00328">
    <property type="entry name" value="SAR1GTPBP"/>
</dbReference>
<dbReference type="PROSITE" id="PS00518">
    <property type="entry name" value="ZF_RING_1"/>
    <property type="match status" value="1"/>
</dbReference>
<evidence type="ECO:0000256" key="7">
    <source>
        <dbReference type="ARBA" id="ARBA00022490"/>
    </source>
</evidence>
<evidence type="ECO:0000256" key="26">
    <source>
        <dbReference type="ARBA" id="ARBA00083908"/>
    </source>
</evidence>
<dbReference type="Gene3D" id="3.40.50.300">
    <property type="entry name" value="P-loop containing nucleotide triphosphate hydrolases"/>
    <property type="match status" value="1"/>
</dbReference>